<dbReference type="PANTHER" id="PTHR13040">
    <property type="entry name" value="AUTOPHAGY PROTEIN 5"/>
    <property type="match status" value="1"/>
</dbReference>
<dbReference type="EMBL" id="JAUCMV010000003">
    <property type="protein sequence ID" value="KAK0411136.1"/>
    <property type="molecule type" value="Genomic_DNA"/>
</dbReference>
<evidence type="ECO:0000256" key="4">
    <source>
        <dbReference type="ARBA" id="ARBA00022843"/>
    </source>
</evidence>
<dbReference type="Pfam" id="PF20637">
    <property type="entry name" value="ATG5_HBR"/>
    <property type="match status" value="1"/>
</dbReference>
<comment type="subcellular location">
    <subcellularLocation>
        <location evidence="1 6">Preautophagosomal structure membrane</location>
        <topology evidence="1 6">Peripheral membrane protein</topology>
    </subcellularLocation>
</comment>
<proteinExistence type="inferred from homology"/>
<dbReference type="GO" id="GO:0061908">
    <property type="term" value="C:phagophore"/>
    <property type="evidence" value="ECO:0007669"/>
    <property type="project" value="TreeGrafter"/>
</dbReference>
<dbReference type="InterPro" id="IPR048940">
    <property type="entry name" value="ATG5_HBR"/>
</dbReference>
<keyword evidence="11" id="KW-1185">Reference proteome</keyword>
<dbReference type="GO" id="GO:0034727">
    <property type="term" value="P:piecemeal microautophagy of the nucleus"/>
    <property type="evidence" value="ECO:0007669"/>
    <property type="project" value="TreeGrafter"/>
</dbReference>
<comment type="similarity">
    <text evidence="2 6">Belongs to the ATG5 family.</text>
</comment>
<dbReference type="Pfam" id="PF20638">
    <property type="entry name" value="ATG5_UblA"/>
    <property type="match status" value="1"/>
</dbReference>
<evidence type="ECO:0000256" key="5">
    <source>
        <dbReference type="ARBA" id="ARBA00023006"/>
    </source>
</evidence>
<evidence type="ECO:0000256" key="3">
    <source>
        <dbReference type="ARBA" id="ARBA00022499"/>
    </source>
</evidence>
<gene>
    <name evidence="10" type="ORF">QR680_005505</name>
</gene>
<evidence type="ECO:0000256" key="1">
    <source>
        <dbReference type="ARBA" id="ARBA00004623"/>
    </source>
</evidence>
<keyword evidence="3 6" id="KW-1017">Isopeptide bond</keyword>
<dbReference type="PANTHER" id="PTHR13040:SF2">
    <property type="entry name" value="AUTOPHAGY PROTEIN 5"/>
    <property type="match status" value="1"/>
</dbReference>
<accession>A0AA39LUZ7</accession>
<dbReference type="Gene3D" id="3.10.20.620">
    <property type="match status" value="1"/>
</dbReference>
<feature type="domain" description="Autophagy protein ATG5 UblB" evidence="7">
    <location>
        <begin position="203"/>
        <end position="280"/>
    </location>
</feature>
<dbReference type="InterPro" id="IPR042526">
    <property type="entry name" value="Atg5_HR"/>
</dbReference>
<sequence length="288" mass="33476">MIKYSLINVFTHGCLRSTHQRPEMSSQDYEVMRKVWELRIPVQFRLDHDVGHHTEPYFTMLSRSTYFPLVMREVIAHFNTMTNDLDPSSAWLECDGTALKWNYPIGVLYDMLTVQEHTPYLPWAVTVKLSSPPSGFSVKVGADSVEANFMHSVKEADCLKHERMIMKEMKMQEHKQMWEGLMNDRFDQFWEVNKKLCGDMKYMPMRFYEKDAPFKQIRIAPNDENGARRTLADCVKCLKGADVDVSAFELVSYGVVLPPDASAQWLARNYAYPDNFVHVALVSKQERN</sequence>
<dbReference type="InterPro" id="IPR048318">
    <property type="entry name" value="ATG5_UblB"/>
</dbReference>
<dbReference type="GO" id="GO:0034274">
    <property type="term" value="C:Atg12-Atg5-Atg16 complex"/>
    <property type="evidence" value="ECO:0007669"/>
    <property type="project" value="TreeGrafter"/>
</dbReference>
<protein>
    <recommendedName>
        <fullName evidence="6">Autophagy protein 5</fullName>
    </recommendedName>
</protein>
<dbReference type="InterPro" id="IPR007239">
    <property type="entry name" value="Atg5"/>
</dbReference>
<dbReference type="GO" id="GO:0007033">
    <property type="term" value="P:vacuole organization"/>
    <property type="evidence" value="ECO:0007669"/>
    <property type="project" value="UniProtKB-ARBA"/>
</dbReference>
<dbReference type="GO" id="GO:0000422">
    <property type="term" value="P:autophagy of mitochondrion"/>
    <property type="evidence" value="ECO:0007669"/>
    <property type="project" value="TreeGrafter"/>
</dbReference>
<organism evidence="10 11">
    <name type="scientific">Steinernema hermaphroditum</name>
    <dbReference type="NCBI Taxonomy" id="289476"/>
    <lineage>
        <taxon>Eukaryota</taxon>
        <taxon>Metazoa</taxon>
        <taxon>Ecdysozoa</taxon>
        <taxon>Nematoda</taxon>
        <taxon>Chromadorea</taxon>
        <taxon>Rhabditida</taxon>
        <taxon>Tylenchina</taxon>
        <taxon>Panagrolaimomorpha</taxon>
        <taxon>Strongyloidoidea</taxon>
        <taxon>Steinernematidae</taxon>
        <taxon>Steinernema</taxon>
    </lineage>
</organism>
<dbReference type="InterPro" id="IPR042527">
    <property type="entry name" value="Atg5_UblA_dom_sf"/>
</dbReference>
<evidence type="ECO:0000256" key="6">
    <source>
        <dbReference type="RuleBase" id="RU361202"/>
    </source>
</evidence>
<keyword evidence="6" id="KW-0472">Membrane</keyword>
<dbReference type="GO" id="GO:0034045">
    <property type="term" value="C:phagophore assembly site membrane"/>
    <property type="evidence" value="ECO:0007669"/>
    <property type="project" value="UniProtKB-SubCell"/>
</dbReference>
<dbReference type="GO" id="GO:0019776">
    <property type="term" value="F:Atg8-family ligase activity"/>
    <property type="evidence" value="ECO:0007669"/>
    <property type="project" value="TreeGrafter"/>
</dbReference>
<name>A0AA39LUZ7_9BILA</name>
<evidence type="ECO:0000259" key="7">
    <source>
        <dbReference type="Pfam" id="PF04106"/>
    </source>
</evidence>
<dbReference type="Gene3D" id="3.10.20.90">
    <property type="entry name" value="Phosphatidylinositol 3-kinase Catalytic Subunit, Chain A, domain 1"/>
    <property type="match status" value="1"/>
</dbReference>
<dbReference type="Proteomes" id="UP001175271">
    <property type="component" value="Unassembled WGS sequence"/>
</dbReference>
<comment type="function">
    <text evidence="6">Involved in autophagic vesicle formation.</text>
</comment>
<dbReference type="InterPro" id="IPR048939">
    <property type="entry name" value="ATG5_UblA"/>
</dbReference>
<comment type="subunit">
    <text evidence="6">Conjugated with ATG12.</text>
</comment>
<evidence type="ECO:0000259" key="8">
    <source>
        <dbReference type="Pfam" id="PF20637"/>
    </source>
</evidence>
<evidence type="ECO:0000313" key="11">
    <source>
        <dbReference type="Proteomes" id="UP001175271"/>
    </source>
</evidence>
<dbReference type="GO" id="GO:0006995">
    <property type="term" value="P:cellular response to nitrogen starvation"/>
    <property type="evidence" value="ECO:0007669"/>
    <property type="project" value="TreeGrafter"/>
</dbReference>
<dbReference type="Pfam" id="PF04106">
    <property type="entry name" value="ATG5_UblB"/>
    <property type="match status" value="1"/>
</dbReference>
<evidence type="ECO:0000259" key="9">
    <source>
        <dbReference type="Pfam" id="PF20638"/>
    </source>
</evidence>
<reference evidence="10" key="1">
    <citation type="submission" date="2023-06" db="EMBL/GenBank/DDBJ databases">
        <title>Genomic analysis of the entomopathogenic nematode Steinernema hermaphroditum.</title>
        <authorList>
            <person name="Schwarz E.M."/>
            <person name="Heppert J.K."/>
            <person name="Baniya A."/>
            <person name="Schwartz H.T."/>
            <person name="Tan C.-H."/>
            <person name="Antoshechkin I."/>
            <person name="Sternberg P.W."/>
            <person name="Goodrich-Blair H."/>
            <person name="Dillman A.R."/>
        </authorList>
    </citation>
    <scope>NUCLEOTIDE SEQUENCE</scope>
    <source>
        <strain evidence="10">PS9179</strain>
        <tissue evidence="10">Whole animal</tissue>
    </source>
</reference>
<dbReference type="AlphaFoldDB" id="A0AA39LUZ7"/>
<comment type="caution">
    <text evidence="10">The sequence shown here is derived from an EMBL/GenBank/DDBJ whole genome shotgun (WGS) entry which is preliminary data.</text>
</comment>
<keyword evidence="4 6" id="KW-0832">Ubl conjugation</keyword>
<feature type="domain" description="Autophagy protein ATG5 alpha-helical bundle region" evidence="8">
    <location>
        <begin position="143"/>
        <end position="196"/>
    </location>
</feature>
<evidence type="ECO:0000256" key="2">
    <source>
        <dbReference type="ARBA" id="ARBA00006910"/>
    </source>
</evidence>
<keyword evidence="5 6" id="KW-0072">Autophagy</keyword>
<dbReference type="GO" id="GO:0044233">
    <property type="term" value="C:mitochondria-associated endoplasmic reticulum membrane contact site"/>
    <property type="evidence" value="ECO:0007669"/>
    <property type="project" value="TreeGrafter"/>
</dbReference>
<dbReference type="GO" id="GO:0005776">
    <property type="term" value="C:autophagosome"/>
    <property type="evidence" value="ECO:0007669"/>
    <property type="project" value="TreeGrafter"/>
</dbReference>
<evidence type="ECO:0000313" key="10">
    <source>
        <dbReference type="EMBL" id="KAK0411136.1"/>
    </source>
</evidence>
<feature type="domain" description="Autophagy protein ATG5 UblA" evidence="9">
    <location>
        <begin position="35"/>
        <end position="128"/>
    </location>
</feature>
<dbReference type="Gene3D" id="1.10.246.190">
    <property type="entry name" value="Autophagy protein Apg5, helix rich domain"/>
    <property type="match status" value="1"/>
</dbReference>